<gene>
    <name evidence="1" type="ORF">ACCO45_006561</name>
</gene>
<reference evidence="1" key="1">
    <citation type="submission" date="2024-12" db="EMBL/GenBank/DDBJ databases">
        <title>Comparative genomics and development of molecular markers within Purpureocillium lilacinum and among Purpureocillium species.</title>
        <authorList>
            <person name="Yeh Z.-Y."/>
            <person name="Ni N.-T."/>
            <person name="Lo P.-H."/>
            <person name="Mushyakhwo K."/>
            <person name="Lin C.-F."/>
            <person name="Nai Y.-S."/>
        </authorList>
    </citation>
    <scope>NUCLEOTIDE SEQUENCE</scope>
    <source>
        <strain evidence="1">NCHU-NPUST-175</strain>
    </source>
</reference>
<name>A0ACC4DQ19_PURLI</name>
<protein>
    <submittedName>
        <fullName evidence="1">Uncharacterized protein</fullName>
    </submittedName>
</protein>
<dbReference type="Proteomes" id="UP001638806">
    <property type="component" value="Unassembled WGS sequence"/>
</dbReference>
<evidence type="ECO:0000313" key="2">
    <source>
        <dbReference type="Proteomes" id="UP001638806"/>
    </source>
</evidence>
<proteinExistence type="predicted"/>
<accession>A0ACC4DQ19</accession>
<sequence length="340" mass="35805">MYNLSNVARHHFPGGSGGGDGDAVYVLDLHRTAAGLASITSDQRLTLLDPTRFGGGSAAANAWALGHGGGVAALRVFDGPAGLVCTAGEDGGVAVWDLRAAGEAARVARFKEESSERCADLEHGVQREHADDSRGHGAHQPHSLDISMGRAVNPSPRAHYQEVHSDDVTTLSFHPAQPALLLSGSTDGLVNVYDTRVADEDDLTLQTLNLGASIHHAGFLTDTEVYALSHDERFALYDVAEHRASGDATQAFGDLRKALAGEDDVPVQYVAGVTPKTDGSGAVIGAGSQEYEWVLDRANGVGLPGAHGEEIVRSFCFFDEEQLVFTAGEDGNIKAWRPGS</sequence>
<dbReference type="EMBL" id="JBGNUJ010000006">
    <property type="protein sequence ID" value="KAL3958399.1"/>
    <property type="molecule type" value="Genomic_DNA"/>
</dbReference>
<keyword evidence="2" id="KW-1185">Reference proteome</keyword>
<comment type="caution">
    <text evidence="1">The sequence shown here is derived from an EMBL/GenBank/DDBJ whole genome shotgun (WGS) entry which is preliminary data.</text>
</comment>
<organism evidence="1 2">
    <name type="scientific">Purpureocillium lilacinum</name>
    <name type="common">Paecilomyces lilacinus</name>
    <dbReference type="NCBI Taxonomy" id="33203"/>
    <lineage>
        <taxon>Eukaryota</taxon>
        <taxon>Fungi</taxon>
        <taxon>Dikarya</taxon>
        <taxon>Ascomycota</taxon>
        <taxon>Pezizomycotina</taxon>
        <taxon>Sordariomycetes</taxon>
        <taxon>Hypocreomycetidae</taxon>
        <taxon>Hypocreales</taxon>
        <taxon>Ophiocordycipitaceae</taxon>
        <taxon>Purpureocillium</taxon>
    </lineage>
</organism>
<evidence type="ECO:0000313" key="1">
    <source>
        <dbReference type="EMBL" id="KAL3958399.1"/>
    </source>
</evidence>